<organism evidence="1 2">
    <name type="scientific">[Collinsella] massiliensis</name>
    <dbReference type="NCBI Taxonomy" id="1232426"/>
    <lineage>
        <taxon>Bacteria</taxon>
        <taxon>Bacillati</taxon>
        <taxon>Actinomycetota</taxon>
        <taxon>Coriobacteriia</taxon>
        <taxon>Coriobacteriales</taxon>
        <taxon>Coriobacteriaceae</taxon>
        <taxon>Enorma</taxon>
    </lineage>
</organism>
<dbReference type="AlphaFoldDB" id="A0A1Y3Y2A1"/>
<name>A0A1Y3Y2A1_9ACTN</name>
<proteinExistence type="predicted"/>
<evidence type="ECO:0000313" key="2">
    <source>
        <dbReference type="Proteomes" id="UP000195781"/>
    </source>
</evidence>
<comment type="caution">
    <text evidence="1">The sequence shown here is derived from an EMBL/GenBank/DDBJ whole genome shotgun (WGS) entry which is preliminary data.</text>
</comment>
<dbReference type="OrthoDB" id="3252967at2"/>
<keyword evidence="2" id="KW-1185">Reference proteome</keyword>
<dbReference type="Proteomes" id="UP000195781">
    <property type="component" value="Unassembled WGS sequence"/>
</dbReference>
<reference evidence="2" key="1">
    <citation type="submission" date="2017-04" db="EMBL/GenBank/DDBJ databases">
        <title>Function of individual gut microbiota members based on whole genome sequencing of pure cultures obtained from chicken caecum.</title>
        <authorList>
            <person name="Medvecky M."/>
            <person name="Cejkova D."/>
            <person name="Polansky O."/>
            <person name="Karasova D."/>
            <person name="Kubasova T."/>
            <person name="Cizek A."/>
            <person name="Rychlik I."/>
        </authorList>
    </citation>
    <scope>NUCLEOTIDE SEQUENCE [LARGE SCALE GENOMIC DNA]</scope>
    <source>
        <strain evidence="2">An5</strain>
    </source>
</reference>
<sequence length="61" mass="6591">MARRGVFVVRIYFYKDGEVVAGALCGEDGTPARDILAYTGWRRAAARPVVPVGRGAVPAKR</sequence>
<dbReference type="EMBL" id="NFIE01000003">
    <property type="protein sequence ID" value="OUN89499.1"/>
    <property type="molecule type" value="Genomic_DNA"/>
</dbReference>
<gene>
    <name evidence="1" type="ORF">B5G02_01740</name>
</gene>
<evidence type="ECO:0000313" key="1">
    <source>
        <dbReference type="EMBL" id="OUN89499.1"/>
    </source>
</evidence>
<protein>
    <submittedName>
        <fullName evidence="1">Uncharacterized protein</fullName>
    </submittedName>
</protein>
<accession>A0A1Y3Y2A1</accession>
<dbReference type="RefSeq" id="WP_094334941.1">
    <property type="nucleotide sequence ID" value="NZ_NFIE01000003.1"/>
</dbReference>